<organism evidence="2 3">
    <name type="scientific">Paludibacterium paludis</name>
    <dbReference type="NCBI Taxonomy" id="1225769"/>
    <lineage>
        <taxon>Bacteria</taxon>
        <taxon>Pseudomonadati</taxon>
        <taxon>Pseudomonadota</taxon>
        <taxon>Betaproteobacteria</taxon>
        <taxon>Neisseriales</taxon>
        <taxon>Chromobacteriaceae</taxon>
        <taxon>Paludibacterium</taxon>
    </lineage>
</organism>
<evidence type="ECO:0000313" key="3">
    <source>
        <dbReference type="Proteomes" id="UP000645257"/>
    </source>
</evidence>
<dbReference type="GO" id="GO:0006506">
    <property type="term" value="P:GPI anchor biosynthetic process"/>
    <property type="evidence" value="ECO:0007669"/>
    <property type="project" value="TreeGrafter"/>
</dbReference>
<dbReference type="InterPro" id="IPR005135">
    <property type="entry name" value="Endo/exonuclease/phosphatase"/>
</dbReference>
<comment type="caution">
    <text evidence="2">The sequence shown here is derived from an EMBL/GenBank/DDBJ whole genome shotgun (WGS) entry which is preliminary data.</text>
</comment>
<dbReference type="EMBL" id="BMYX01000026">
    <property type="protein sequence ID" value="GGY28494.1"/>
    <property type="molecule type" value="Genomic_DNA"/>
</dbReference>
<dbReference type="PANTHER" id="PTHR14859">
    <property type="entry name" value="CALCOFLUOR WHITE HYPERSENSITIVE PROTEIN PRECURSOR"/>
    <property type="match status" value="1"/>
</dbReference>
<dbReference type="AlphaFoldDB" id="A0A918P704"/>
<evidence type="ECO:0000259" key="1">
    <source>
        <dbReference type="Pfam" id="PF03372"/>
    </source>
</evidence>
<dbReference type="InterPro" id="IPR036691">
    <property type="entry name" value="Endo/exonu/phosph_ase_sf"/>
</dbReference>
<gene>
    <name evidence="2" type="ORF">GCM10011289_34700</name>
</gene>
<reference evidence="2" key="2">
    <citation type="submission" date="2020-09" db="EMBL/GenBank/DDBJ databases">
        <authorList>
            <person name="Sun Q."/>
            <person name="Kim S."/>
        </authorList>
    </citation>
    <scope>NUCLEOTIDE SEQUENCE</scope>
    <source>
        <strain evidence="2">KCTC 32182</strain>
    </source>
</reference>
<dbReference type="Pfam" id="PF03372">
    <property type="entry name" value="Exo_endo_phos"/>
    <property type="match status" value="1"/>
</dbReference>
<dbReference type="RefSeq" id="WP_189536695.1">
    <property type="nucleotide sequence ID" value="NZ_BMYX01000026.1"/>
</dbReference>
<evidence type="ECO:0000313" key="2">
    <source>
        <dbReference type="EMBL" id="GGY28494.1"/>
    </source>
</evidence>
<protein>
    <recommendedName>
        <fullName evidence="1">Endonuclease/exonuclease/phosphatase domain-containing protein</fullName>
    </recommendedName>
</protein>
<reference evidence="2" key="1">
    <citation type="journal article" date="2014" name="Int. J. Syst. Evol. Microbiol.">
        <title>Complete genome sequence of Corynebacterium casei LMG S-19264T (=DSM 44701T), isolated from a smear-ripened cheese.</title>
        <authorList>
            <consortium name="US DOE Joint Genome Institute (JGI-PGF)"/>
            <person name="Walter F."/>
            <person name="Albersmeier A."/>
            <person name="Kalinowski J."/>
            <person name="Ruckert C."/>
        </authorList>
    </citation>
    <scope>NUCLEOTIDE SEQUENCE</scope>
    <source>
        <strain evidence="2">KCTC 32182</strain>
    </source>
</reference>
<name>A0A918P704_9NEIS</name>
<keyword evidence="3" id="KW-1185">Reference proteome</keyword>
<dbReference type="Gene3D" id="3.60.10.10">
    <property type="entry name" value="Endonuclease/exonuclease/phosphatase"/>
    <property type="match status" value="1"/>
</dbReference>
<accession>A0A918P704</accession>
<proteinExistence type="predicted"/>
<dbReference type="PANTHER" id="PTHR14859:SF15">
    <property type="entry name" value="ENDONUCLEASE_EXONUCLEASE_PHOSPHATASE DOMAIN-CONTAINING PROTEIN"/>
    <property type="match status" value="1"/>
</dbReference>
<dbReference type="GO" id="GO:0003824">
    <property type="term" value="F:catalytic activity"/>
    <property type="evidence" value="ECO:0007669"/>
    <property type="project" value="InterPro"/>
</dbReference>
<sequence length="250" mass="28072">MKPLRVVSYNIHKGMSPLNRHVRVDDIARALGSLAPDLVFLQEVQGRNALRALRHPAWPAVPQHHFLARHLNCKATYGLNAAYDHGHHGNALLSRHAVETWCNRDISVNAFERRGLLHCRVTPRDWRRSVAALCVHLNLLGHDRRKQCRELGSYIRGEIPEDMPLILAGDFNDWSGAASADLLRDSGLEEVFQTLHGRHAASFPARLPLLALDRIYARGLVATEAKVLRGAPWSHLSDHLPIEATLVLKE</sequence>
<dbReference type="Proteomes" id="UP000645257">
    <property type="component" value="Unassembled WGS sequence"/>
</dbReference>
<dbReference type="GO" id="GO:0016020">
    <property type="term" value="C:membrane"/>
    <property type="evidence" value="ECO:0007669"/>
    <property type="project" value="GOC"/>
</dbReference>
<dbReference type="SUPFAM" id="SSF56219">
    <property type="entry name" value="DNase I-like"/>
    <property type="match status" value="1"/>
</dbReference>
<feature type="domain" description="Endonuclease/exonuclease/phosphatase" evidence="1">
    <location>
        <begin position="7"/>
        <end position="239"/>
    </location>
</feature>
<dbReference type="InterPro" id="IPR051916">
    <property type="entry name" value="GPI-anchor_lipid_remodeler"/>
</dbReference>